<dbReference type="RefSeq" id="WP_345001446.1">
    <property type="nucleotide sequence ID" value="NZ_BAABFR010000156.1"/>
</dbReference>
<dbReference type="SUPFAM" id="SSF54593">
    <property type="entry name" value="Glyoxalase/Bleomycin resistance protein/Dihydroxybiphenyl dioxygenase"/>
    <property type="match status" value="1"/>
</dbReference>
<evidence type="ECO:0000313" key="1">
    <source>
        <dbReference type="EMBL" id="GAA4406445.1"/>
    </source>
</evidence>
<dbReference type="EMBL" id="BAABFR010000156">
    <property type="protein sequence ID" value="GAA4406445.1"/>
    <property type="molecule type" value="Genomic_DNA"/>
</dbReference>
<gene>
    <name evidence="1" type="ORF">GCM10023147_50050</name>
</gene>
<dbReference type="Gene3D" id="3.10.180.10">
    <property type="entry name" value="2,3-Dihydroxybiphenyl 1,2-Dioxygenase, domain 1"/>
    <property type="match status" value="1"/>
</dbReference>
<dbReference type="InterPro" id="IPR029068">
    <property type="entry name" value="Glyas_Bleomycin-R_OHBP_Dase"/>
</dbReference>
<organism evidence="1 2">
    <name type="scientific">Tsukamurella soli</name>
    <dbReference type="NCBI Taxonomy" id="644556"/>
    <lineage>
        <taxon>Bacteria</taxon>
        <taxon>Bacillati</taxon>
        <taxon>Actinomycetota</taxon>
        <taxon>Actinomycetes</taxon>
        <taxon>Mycobacteriales</taxon>
        <taxon>Tsukamurellaceae</taxon>
        <taxon>Tsukamurella</taxon>
    </lineage>
</organism>
<comment type="caution">
    <text evidence="1">The sequence shown here is derived from an EMBL/GenBank/DDBJ whole genome shotgun (WGS) entry which is preliminary data.</text>
</comment>
<accession>A0ABP8KGV2</accession>
<protein>
    <submittedName>
        <fullName evidence="1">Glyoxalase</fullName>
    </submittedName>
</protein>
<sequence>MTDTAGIEAVFLTTHNWGATARFFTGLGFVLDFETDHSSGQLRAPGGGPYLFVAEVPADEEPQTQVVLRVPDEDARPGVEFGDTHYGTREAVVRDPDGRAWTLQAARV</sequence>
<proteinExistence type="predicted"/>
<name>A0ABP8KGV2_9ACTN</name>
<keyword evidence="2" id="KW-1185">Reference proteome</keyword>
<dbReference type="Proteomes" id="UP001500635">
    <property type="component" value="Unassembled WGS sequence"/>
</dbReference>
<evidence type="ECO:0000313" key="2">
    <source>
        <dbReference type="Proteomes" id="UP001500635"/>
    </source>
</evidence>
<reference evidence="2" key="1">
    <citation type="journal article" date="2019" name="Int. J. Syst. Evol. Microbiol.">
        <title>The Global Catalogue of Microorganisms (GCM) 10K type strain sequencing project: providing services to taxonomists for standard genome sequencing and annotation.</title>
        <authorList>
            <consortium name="The Broad Institute Genomics Platform"/>
            <consortium name="The Broad Institute Genome Sequencing Center for Infectious Disease"/>
            <person name="Wu L."/>
            <person name="Ma J."/>
        </authorList>
    </citation>
    <scope>NUCLEOTIDE SEQUENCE [LARGE SCALE GENOMIC DNA]</scope>
    <source>
        <strain evidence="2">JCM 17688</strain>
    </source>
</reference>